<feature type="binding site" evidence="11">
    <location>
        <position position="276"/>
    </location>
    <ligand>
        <name>Mg(2+)</name>
        <dbReference type="ChEBI" id="CHEBI:18420"/>
    </ligand>
</feature>
<dbReference type="Gene3D" id="3.10.520.10">
    <property type="entry name" value="ApbE-like domains"/>
    <property type="match status" value="1"/>
</dbReference>
<dbReference type="GO" id="GO:0016740">
    <property type="term" value="F:transferase activity"/>
    <property type="evidence" value="ECO:0007669"/>
    <property type="project" value="UniProtKB-UniRule"/>
</dbReference>
<evidence type="ECO:0000256" key="10">
    <source>
        <dbReference type="PIRNR" id="PIRNR006268"/>
    </source>
</evidence>
<protein>
    <recommendedName>
        <fullName evidence="2 10">FAD:protein FMN transferase</fullName>
        <ecNumber evidence="1 10">2.7.1.180</ecNumber>
    </recommendedName>
    <alternativeName>
        <fullName evidence="8 10">Flavin transferase</fullName>
    </alternativeName>
</protein>
<comment type="catalytic activity">
    <reaction evidence="9 10">
        <text>L-threonyl-[protein] + FAD = FMN-L-threonyl-[protein] + AMP + H(+)</text>
        <dbReference type="Rhea" id="RHEA:36847"/>
        <dbReference type="Rhea" id="RHEA-COMP:11060"/>
        <dbReference type="Rhea" id="RHEA-COMP:11061"/>
        <dbReference type="ChEBI" id="CHEBI:15378"/>
        <dbReference type="ChEBI" id="CHEBI:30013"/>
        <dbReference type="ChEBI" id="CHEBI:57692"/>
        <dbReference type="ChEBI" id="CHEBI:74257"/>
        <dbReference type="ChEBI" id="CHEBI:456215"/>
        <dbReference type="EC" id="2.7.1.180"/>
    </reaction>
</comment>
<dbReference type="AlphaFoldDB" id="A0A7C9HXL1"/>
<keyword evidence="5 10" id="KW-0479">Metal-binding</keyword>
<dbReference type="RefSeq" id="WP_157457682.1">
    <property type="nucleotide sequence ID" value="NZ_WQLB01000002.1"/>
</dbReference>
<evidence type="ECO:0000256" key="3">
    <source>
        <dbReference type="ARBA" id="ARBA00022630"/>
    </source>
</evidence>
<keyword evidence="7 10" id="KW-0460">Magnesium</keyword>
<comment type="caution">
    <text evidence="12">The sequence shown here is derived from an EMBL/GenBank/DDBJ whole genome shotgun (WGS) entry which is preliminary data.</text>
</comment>
<keyword evidence="13" id="KW-1185">Reference proteome</keyword>
<reference evidence="12 13" key="1">
    <citation type="submission" date="2019-12" db="EMBL/GenBank/DDBJ databases">
        <title>Deinococcus sp. HMF7620 Genome sequencing and assembly.</title>
        <authorList>
            <person name="Kang H."/>
            <person name="Kim H."/>
            <person name="Joh K."/>
        </authorList>
    </citation>
    <scope>NUCLEOTIDE SEQUENCE [LARGE SCALE GENOMIC DNA]</scope>
    <source>
        <strain evidence="12 13">HMF7620</strain>
    </source>
</reference>
<organism evidence="12 13">
    <name type="scientific">Deinococcus arboris</name>
    <dbReference type="NCBI Taxonomy" id="2682977"/>
    <lineage>
        <taxon>Bacteria</taxon>
        <taxon>Thermotogati</taxon>
        <taxon>Deinococcota</taxon>
        <taxon>Deinococci</taxon>
        <taxon>Deinococcales</taxon>
        <taxon>Deinococcaceae</taxon>
        <taxon>Deinococcus</taxon>
    </lineage>
</organism>
<keyword evidence="6 10" id="KW-0274">FAD</keyword>
<evidence type="ECO:0000256" key="1">
    <source>
        <dbReference type="ARBA" id="ARBA00011955"/>
    </source>
</evidence>
<keyword evidence="3 10" id="KW-0285">Flavoprotein</keyword>
<evidence type="ECO:0000256" key="4">
    <source>
        <dbReference type="ARBA" id="ARBA00022679"/>
    </source>
</evidence>
<evidence type="ECO:0000256" key="11">
    <source>
        <dbReference type="PIRSR" id="PIRSR006268-2"/>
    </source>
</evidence>
<dbReference type="EC" id="2.7.1.180" evidence="1 10"/>
<name>A0A7C9HXL1_9DEIO</name>
<evidence type="ECO:0000256" key="7">
    <source>
        <dbReference type="ARBA" id="ARBA00022842"/>
    </source>
</evidence>
<evidence type="ECO:0000256" key="8">
    <source>
        <dbReference type="ARBA" id="ARBA00031306"/>
    </source>
</evidence>
<gene>
    <name evidence="12" type="ORF">GO986_01585</name>
</gene>
<dbReference type="InterPro" id="IPR003374">
    <property type="entry name" value="ApbE-like_sf"/>
</dbReference>
<comment type="cofactor">
    <cofactor evidence="11">
        <name>Mg(2+)</name>
        <dbReference type="ChEBI" id="CHEBI:18420"/>
    </cofactor>
    <cofactor evidence="11">
        <name>Mn(2+)</name>
        <dbReference type="ChEBI" id="CHEBI:29035"/>
    </cofactor>
    <text evidence="11">Magnesium. Can also use manganese.</text>
</comment>
<dbReference type="EMBL" id="WQLB01000002">
    <property type="protein sequence ID" value="MVN85455.1"/>
    <property type="molecule type" value="Genomic_DNA"/>
</dbReference>
<dbReference type="PANTHER" id="PTHR30040">
    <property type="entry name" value="THIAMINE BIOSYNTHESIS LIPOPROTEIN APBE"/>
    <property type="match status" value="1"/>
</dbReference>
<dbReference type="PANTHER" id="PTHR30040:SF2">
    <property type="entry name" value="FAD:PROTEIN FMN TRANSFERASE"/>
    <property type="match status" value="1"/>
</dbReference>
<dbReference type="SUPFAM" id="SSF143631">
    <property type="entry name" value="ApbE-like"/>
    <property type="match status" value="1"/>
</dbReference>
<evidence type="ECO:0000313" key="12">
    <source>
        <dbReference type="EMBL" id="MVN85455.1"/>
    </source>
</evidence>
<comment type="similarity">
    <text evidence="10">Belongs to the ApbE family.</text>
</comment>
<evidence type="ECO:0000313" key="13">
    <source>
        <dbReference type="Proteomes" id="UP000483286"/>
    </source>
</evidence>
<evidence type="ECO:0000256" key="6">
    <source>
        <dbReference type="ARBA" id="ARBA00022827"/>
    </source>
</evidence>
<dbReference type="InterPro" id="IPR024932">
    <property type="entry name" value="ApbE"/>
</dbReference>
<accession>A0A7C9HXL1</accession>
<dbReference type="Proteomes" id="UP000483286">
    <property type="component" value="Unassembled WGS sequence"/>
</dbReference>
<dbReference type="PIRSF" id="PIRSF006268">
    <property type="entry name" value="ApbE"/>
    <property type="match status" value="1"/>
</dbReference>
<proteinExistence type="inferred from homology"/>
<evidence type="ECO:0000256" key="5">
    <source>
        <dbReference type="ARBA" id="ARBA00022723"/>
    </source>
</evidence>
<keyword evidence="4 10" id="KW-0808">Transferase</keyword>
<evidence type="ECO:0000256" key="9">
    <source>
        <dbReference type="ARBA" id="ARBA00048540"/>
    </source>
</evidence>
<feature type="binding site" evidence="11">
    <location>
        <position position="164"/>
    </location>
    <ligand>
        <name>Mg(2+)</name>
        <dbReference type="ChEBI" id="CHEBI:18420"/>
    </ligand>
</feature>
<feature type="binding site" evidence="11">
    <location>
        <position position="280"/>
    </location>
    <ligand>
        <name>Mg(2+)</name>
        <dbReference type="ChEBI" id="CHEBI:18420"/>
    </ligand>
</feature>
<sequence>MARVTLASLLGAARPTHRLHRTYQRLLGAEVAVQIVAGTREQAEQAEQDALNEIERLSAVLNRFDPSSELRRWLSCPGAERVPLSLDLTAVLRLTDHWRLQSGGALHPGADAYGPLWAQAVRTGQLPAPGQLQRLASALQAAPWTLHADGTATLHTQEPLGLDALAKGYIVDRAAAVASRGSGVRSVMVNAGGDLRVVGKAALKVLVPDPFTARDGAPPAAQVRLKDCALATSGSAQRGYQVGEQWYSHLFDPRTGWPVQAVPGVTVTAPDCATADALATAVSVMGVQTGLACVDAQPGCAALLVTADGQRHPSRAWRGRLLARR</sequence>
<dbReference type="GO" id="GO:0046872">
    <property type="term" value="F:metal ion binding"/>
    <property type="evidence" value="ECO:0007669"/>
    <property type="project" value="UniProtKB-UniRule"/>
</dbReference>
<evidence type="ECO:0000256" key="2">
    <source>
        <dbReference type="ARBA" id="ARBA00016337"/>
    </source>
</evidence>
<dbReference type="Pfam" id="PF02424">
    <property type="entry name" value="ApbE"/>
    <property type="match status" value="1"/>
</dbReference>